<dbReference type="PANTHER" id="PTHR43734:SF1">
    <property type="entry name" value="PHYTOENE DESATURASE"/>
    <property type="match status" value="1"/>
</dbReference>
<accession>X0UWW7</accession>
<feature type="non-terminal residue" evidence="2">
    <location>
        <position position="96"/>
    </location>
</feature>
<name>X0UWW7_9ZZZZ</name>
<protein>
    <recommendedName>
        <fullName evidence="3">FAD-dependent oxidoreductase 2 FAD binding domain-containing protein</fullName>
    </recommendedName>
</protein>
<evidence type="ECO:0008006" key="3">
    <source>
        <dbReference type="Google" id="ProtNLM"/>
    </source>
</evidence>
<proteinExistence type="predicted"/>
<dbReference type="Pfam" id="PF13450">
    <property type="entry name" value="NAD_binding_8"/>
    <property type="match status" value="1"/>
</dbReference>
<dbReference type="EMBL" id="BARS01022025">
    <property type="protein sequence ID" value="GAG10344.1"/>
    <property type="molecule type" value="Genomic_DNA"/>
</dbReference>
<keyword evidence="1" id="KW-0812">Transmembrane</keyword>
<organism evidence="2">
    <name type="scientific">marine sediment metagenome</name>
    <dbReference type="NCBI Taxonomy" id="412755"/>
    <lineage>
        <taxon>unclassified sequences</taxon>
        <taxon>metagenomes</taxon>
        <taxon>ecological metagenomes</taxon>
    </lineage>
</organism>
<evidence type="ECO:0000256" key="1">
    <source>
        <dbReference type="SAM" id="Phobius"/>
    </source>
</evidence>
<dbReference type="Gene3D" id="3.50.50.60">
    <property type="entry name" value="FAD/NAD(P)-binding domain"/>
    <property type="match status" value="1"/>
</dbReference>
<dbReference type="SUPFAM" id="SSF51905">
    <property type="entry name" value="FAD/NAD(P)-binding domain"/>
    <property type="match status" value="1"/>
</dbReference>
<reference evidence="2" key="1">
    <citation type="journal article" date="2014" name="Front. Microbiol.">
        <title>High frequency of phylogenetically diverse reductive dehalogenase-homologous genes in deep subseafloor sedimentary metagenomes.</title>
        <authorList>
            <person name="Kawai M."/>
            <person name="Futagami T."/>
            <person name="Toyoda A."/>
            <person name="Takaki Y."/>
            <person name="Nishi S."/>
            <person name="Hori S."/>
            <person name="Arai W."/>
            <person name="Tsubouchi T."/>
            <person name="Morono Y."/>
            <person name="Uchiyama I."/>
            <person name="Ito T."/>
            <person name="Fujiyama A."/>
            <person name="Inagaki F."/>
            <person name="Takami H."/>
        </authorList>
    </citation>
    <scope>NUCLEOTIDE SEQUENCE</scope>
    <source>
        <strain evidence="2">Expedition CK06-06</strain>
    </source>
</reference>
<comment type="caution">
    <text evidence="2">The sequence shown here is derived from an EMBL/GenBank/DDBJ whole genome shotgun (WGS) entry which is preliminary data.</text>
</comment>
<sequence>MKRENYDVVVIGSGMGGLSAAALLAAGGYKTLVVERLPRVGGRYSTIEHKGFKITTGAIEVEMGGAVERAFNAIGAKLDVRPVPPIRYRIDKKDHE</sequence>
<keyword evidence="1" id="KW-0472">Membrane</keyword>
<evidence type="ECO:0000313" key="2">
    <source>
        <dbReference type="EMBL" id="GAG10344.1"/>
    </source>
</evidence>
<dbReference type="AlphaFoldDB" id="X0UWW7"/>
<dbReference type="PANTHER" id="PTHR43734">
    <property type="entry name" value="PHYTOENE DESATURASE"/>
    <property type="match status" value="1"/>
</dbReference>
<feature type="transmembrane region" description="Helical" evidence="1">
    <location>
        <begin position="6"/>
        <end position="29"/>
    </location>
</feature>
<gene>
    <name evidence="2" type="ORF">S01H1_35262</name>
</gene>
<dbReference type="InterPro" id="IPR036188">
    <property type="entry name" value="FAD/NAD-bd_sf"/>
</dbReference>
<keyword evidence="1" id="KW-1133">Transmembrane helix</keyword>